<dbReference type="InterPro" id="IPR051284">
    <property type="entry name" value="ZnF_MYMT-QRICH1"/>
</dbReference>
<dbReference type="AlphaFoldDB" id="A0A482XRM1"/>
<dbReference type="OrthoDB" id="10025028at2759"/>
<proteinExistence type="predicted"/>
<protein>
    <recommendedName>
        <fullName evidence="1">QRICH1-like domain-containing protein</fullName>
    </recommendedName>
</protein>
<evidence type="ECO:0000313" key="2">
    <source>
        <dbReference type="EMBL" id="RZF48673.1"/>
    </source>
</evidence>
<evidence type="ECO:0000259" key="1">
    <source>
        <dbReference type="Pfam" id="PF25561"/>
    </source>
</evidence>
<name>A0A482XRM1_LAOST</name>
<sequence length="121" mass="14075">MLGVQAYKQWIQNRNASADTSESSPKRPKQLKADLLQQTPEELNYSLTLFVREARKPSGDPYPPDTSFYFCLGIQYYLFNNGRTENIFTDSYFDTFTDALQEVVQHFPAALRETHDWGRLQ</sequence>
<evidence type="ECO:0000313" key="3">
    <source>
        <dbReference type="Proteomes" id="UP000291343"/>
    </source>
</evidence>
<dbReference type="InterPro" id="IPR057926">
    <property type="entry name" value="QRICH1_dom"/>
</dbReference>
<keyword evidence="3" id="KW-1185">Reference proteome</keyword>
<dbReference type="STRING" id="195883.A0A482XRM1"/>
<comment type="caution">
    <text evidence="2">The sequence shown here is derived from an EMBL/GenBank/DDBJ whole genome shotgun (WGS) entry which is preliminary data.</text>
</comment>
<dbReference type="Proteomes" id="UP000291343">
    <property type="component" value="Unassembled WGS sequence"/>
</dbReference>
<dbReference type="SMR" id="A0A482XRM1"/>
<organism evidence="2 3">
    <name type="scientific">Laodelphax striatellus</name>
    <name type="common">Small brown planthopper</name>
    <name type="synonym">Delphax striatella</name>
    <dbReference type="NCBI Taxonomy" id="195883"/>
    <lineage>
        <taxon>Eukaryota</taxon>
        <taxon>Metazoa</taxon>
        <taxon>Ecdysozoa</taxon>
        <taxon>Arthropoda</taxon>
        <taxon>Hexapoda</taxon>
        <taxon>Insecta</taxon>
        <taxon>Pterygota</taxon>
        <taxon>Neoptera</taxon>
        <taxon>Paraneoptera</taxon>
        <taxon>Hemiptera</taxon>
        <taxon>Auchenorrhyncha</taxon>
        <taxon>Fulgoroidea</taxon>
        <taxon>Delphacidae</taxon>
        <taxon>Criomorphinae</taxon>
        <taxon>Laodelphax</taxon>
    </lineage>
</organism>
<reference evidence="2 3" key="1">
    <citation type="journal article" date="2017" name="Gigascience">
        <title>Genome sequence of the small brown planthopper, Laodelphax striatellus.</title>
        <authorList>
            <person name="Zhu J."/>
            <person name="Jiang F."/>
            <person name="Wang X."/>
            <person name="Yang P."/>
            <person name="Bao Y."/>
            <person name="Zhao W."/>
            <person name="Wang W."/>
            <person name="Lu H."/>
            <person name="Wang Q."/>
            <person name="Cui N."/>
            <person name="Li J."/>
            <person name="Chen X."/>
            <person name="Luo L."/>
            <person name="Yu J."/>
            <person name="Kang L."/>
            <person name="Cui F."/>
        </authorList>
    </citation>
    <scope>NUCLEOTIDE SEQUENCE [LARGE SCALE GENOMIC DNA]</scope>
    <source>
        <strain evidence="2">Lst14</strain>
    </source>
</reference>
<gene>
    <name evidence="2" type="ORF">LSTR_LSTR017355</name>
</gene>
<dbReference type="InParanoid" id="A0A482XRM1"/>
<feature type="domain" description="QRICH1-like" evidence="1">
    <location>
        <begin position="2"/>
        <end position="107"/>
    </location>
</feature>
<dbReference type="PANTHER" id="PTHR45736">
    <property type="entry name" value="ZINC FINGER MYM-TYPE PROTEIN"/>
    <property type="match status" value="1"/>
</dbReference>
<accession>A0A482XRM1</accession>
<dbReference type="EMBL" id="QKKF02001295">
    <property type="protein sequence ID" value="RZF48673.1"/>
    <property type="molecule type" value="Genomic_DNA"/>
</dbReference>
<dbReference type="PANTHER" id="PTHR45736:SF1">
    <property type="entry name" value="WITHOUT CHILDREN, ISOFORM B"/>
    <property type="match status" value="1"/>
</dbReference>
<dbReference type="Pfam" id="PF25561">
    <property type="entry name" value="QRICH1"/>
    <property type="match status" value="1"/>
</dbReference>